<feature type="region of interest" description="Disordered" evidence="1">
    <location>
        <begin position="1"/>
        <end position="64"/>
    </location>
</feature>
<dbReference type="Proteomes" id="UP001497472">
    <property type="component" value="Unassembled WGS sequence"/>
</dbReference>
<name>A0AAV1J8Q7_9NEOP</name>
<keyword evidence="3" id="KW-1185">Reference proteome</keyword>
<reference evidence="2 3" key="1">
    <citation type="submission" date="2023-11" db="EMBL/GenBank/DDBJ databases">
        <authorList>
            <person name="Okamura Y."/>
        </authorList>
    </citation>
    <scope>NUCLEOTIDE SEQUENCE [LARGE SCALE GENOMIC DNA]</scope>
</reference>
<comment type="caution">
    <text evidence="2">The sequence shown here is derived from an EMBL/GenBank/DDBJ whole genome shotgun (WGS) entry which is preliminary data.</text>
</comment>
<accession>A0AAV1J8Q7</accession>
<dbReference type="EMBL" id="CAVLEF010000007">
    <property type="protein sequence ID" value="CAK1545384.1"/>
    <property type="molecule type" value="Genomic_DNA"/>
</dbReference>
<evidence type="ECO:0000313" key="3">
    <source>
        <dbReference type="Proteomes" id="UP001497472"/>
    </source>
</evidence>
<sequence length="95" mass="10000">MYLPANPVLLASDGEDGVRASPDARSASNHGWWGVKTESDDADSRCSYSSASTPPPETEESRPQVVAARGDSIIAVANPALQPLPPPHPARNHSN</sequence>
<dbReference type="AlphaFoldDB" id="A0AAV1J8Q7"/>
<gene>
    <name evidence="2" type="ORF">LNINA_LOCUS5044</name>
</gene>
<organism evidence="2 3">
    <name type="scientific">Leptosia nina</name>
    <dbReference type="NCBI Taxonomy" id="320188"/>
    <lineage>
        <taxon>Eukaryota</taxon>
        <taxon>Metazoa</taxon>
        <taxon>Ecdysozoa</taxon>
        <taxon>Arthropoda</taxon>
        <taxon>Hexapoda</taxon>
        <taxon>Insecta</taxon>
        <taxon>Pterygota</taxon>
        <taxon>Neoptera</taxon>
        <taxon>Endopterygota</taxon>
        <taxon>Lepidoptera</taxon>
        <taxon>Glossata</taxon>
        <taxon>Ditrysia</taxon>
        <taxon>Papilionoidea</taxon>
        <taxon>Pieridae</taxon>
        <taxon>Pierinae</taxon>
        <taxon>Leptosia</taxon>
    </lineage>
</organism>
<protein>
    <submittedName>
        <fullName evidence="2">Uncharacterized protein</fullName>
    </submittedName>
</protein>
<evidence type="ECO:0000256" key="1">
    <source>
        <dbReference type="SAM" id="MobiDB-lite"/>
    </source>
</evidence>
<proteinExistence type="predicted"/>
<evidence type="ECO:0000313" key="2">
    <source>
        <dbReference type="EMBL" id="CAK1545384.1"/>
    </source>
</evidence>